<keyword evidence="2" id="KW-1185">Reference proteome</keyword>
<name>A0A0M8MVU8_9BASI</name>
<dbReference type="OrthoDB" id="1099063at2759"/>
<protein>
    <submittedName>
        <fullName evidence="1">Uncharacterized protein</fullName>
    </submittedName>
</protein>
<dbReference type="RefSeq" id="XP_017992986.1">
    <property type="nucleotide sequence ID" value="XM_018136594.1"/>
</dbReference>
<reference evidence="1 2" key="1">
    <citation type="submission" date="2015-07" db="EMBL/GenBank/DDBJ databases">
        <title>Draft Genome Sequence of Malassezia furfur CBS1878 and Malassezia pachydermatis CBS1879.</title>
        <authorList>
            <person name="Triana S."/>
            <person name="Ohm R."/>
            <person name="Gonzalez A."/>
            <person name="DeCock H."/>
            <person name="Restrepo S."/>
            <person name="Celis A."/>
        </authorList>
    </citation>
    <scope>NUCLEOTIDE SEQUENCE [LARGE SCALE GENOMIC DNA]</scope>
    <source>
        <strain evidence="1 2">CBS 1879</strain>
    </source>
</reference>
<evidence type="ECO:0000313" key="1">
    <source>
        <dbReference type="EMBL" id="KOS15354.1"/>
    </source>
</evidence>
<sequence>MPEHEYQVRLGVSIRVLRDTLPQFLDKGLVDRADISGTNIMNHLLGGPHAPKSEHLYHKQILFRFAPMKPPATISTPTSNVTEEQSVSTTSEMHWTPSFTFRGRRSYLMSAEALRLSLQAGFSSPQVLLEQLSFMRRPPDVQVPGRPTPGDELIARIRFRGTNRISQTLQDYAVVFRYRYDRATGTICEHHVEKMMPVPGQRMWQRMAGMRSRLA</sequence>
<gene>
    <name evidence="1" type="ORF">Malapachy_2101</name>
</gene>
<dbReference type="AlphaFoldDB" id="A0A0M8MVU8"/>
<accession>A0A0M8MVU8</accession>
<evidence type="ECO:0000313" key="2">
    <source>
        <dbReference type="Proteomes" id="UP000037751"/>
    </source>
</evidence>
<dbReference type="EMBL" id="LGAV01000002">
    <property type="protein sequence ID" value="KOS15354.1"/>
    <property type="molecule type" value="Genomic_DNA"/>
</dbReference>
<dbReference type="GeneID" id="28728469"/>
<dbReference type="VEuPathDB" id="FungiDB:Malapachy_2101"/>
<proteinExistence type="predicted"/>
<comment type="caution">
    <text evidence="1">The sequence shown here is derived from an EMBL/GenBank/DDBJ whole genome shotgun (WGS) entry which is preliminary data.</text>
</comment>
<dbReference type="STRING" id="77020.A0A0M8MVU8"/>
<organism evidence="1 2">
    <name type="scientific">Malassezia pachydermatis</name>
    <dbReference type="NCBI Taxonomy" id="77020"/>
    <lineage>
        <taxon>Eukaryota</taxon>
        <taxon>Fungi</taxon>
        <taxon>Dikarya</taxon>
        <taxon>Basidiomycota</taxon>
        <taxon>Ustilaginomycotina</taxon>
        <taxon>Malasseziomycetes</taxon>
        <taxon>Malasseziales</taxon>
        <taxon>Malasseziaceae</taxon>
        <taxon>Malassezia</taxon>
    </lineage>
</organism>
<dbReference type="Proteomes" id="UP000037751">
    <property type="component" value="Unassembled WGS sequence"/>
</dbReference>